<evidence type="ECO:0000259" key="5">
    <source>
        <dbReference type="PROSITE" id="PS50931"/>
    </source>
</evidence>
<dbReference type="Proteomes" id="UP001332243">
    <property type="component" value="Unassembled WGS sequence"/>
</dbReference>
<dbReference type="PANTHER" id="PTHR30346:SF29">
    <property type="entry name" value="LYSR SUBSTRATE-BINDING"/>
    <property type="match status" value="1"/>
</dbReference>
<evidence type="ECO:0000256" key="2">
    <source>
        <dbReference type="ARBA" id="ARBA00023015"/>
    </source>
</evidence>
<reference evidence="6 7" key="1">
    <citation type="submission" date="2024-01" db="EMBL/GenBank/DDBJ databases">
        <title>Genome insights into Plantactinospora sonchi sp. nov.</title>
        <authorList>
            <person name="Wang L."/>
        </authorList>
    </citation>
    <scope>NUCLEOTIDE SEQUENCE [LARGE SCALE GENOMIC DNA]</scope>
    <source>
        <strain evidence="6 7">NEAU-QY2</strain>
    </source>
</reference>
<dbReference type="SUPFAM" id="SSF46785">
    <property type="entry name" value="Winged helix' DNA-binding domain"/>
    <property type="match status" value="1"/>
</dbReference>
<dbReference type="InterPro" id="IPR000847">
    <property type="entry name" value="LysR_HTH_N"/>
</dbReference>
<keyword evidence="3" id="KW-0238">DNA-binding</keyword>
<gene>
    <name evidence="6" type="ORF">V1633_36825</name>
</gene>
<protein>
    <submittedName>
        <fullName evidence="6">LysR family transcriptional regulator</fullName>
    </submittedName>
</protein>
<keyword evidence="2" id="KW-0805">Transcription regulation</keyword>
<feature type="domain" description="HTH lysR-type" evidence="5">
    <location>
        <begin position="1"/>
        <end position="56"/>
    </location>
</feature>
<dbReference type="EMBL" id="JAZGQK010000051">
    <property type="protein sequence ID" value="MEE6264027.1"/>
    <property type="molecule type" value="Genomic_DNA"/>
</dbReference>
<evidence type="ECO:0000313" key="7">
    <source>
        <dbReference type="Proteomes" id="UP001332243"/>
    </source>
</evidence>
<comment type="caution">
    <text evidence="6">The sequence shown here is derived from an EMBL/GenBank/DDBJ whole genome shotgun (WGS) entry which is preliminary data.</text>
</comment>
<sequence length="312" mass="32645">MDPHLLRTFLAVADCGSFSAAARRLGYTQSAVSQHIAALEQTLGVALLHRRPVGPTGAGERLREHAAAILLRLDAARADVRRASADPPGELRLGITPLAVPERVARALAVVRRSRPGLAVTVGSGGRPAVATGFVTGEYDVGLVAGVVAPSDPLPLAEFGVTTGVAVDEEPLVVLLPEGHPLAWRTGLRWDDLLDARWIDAPDVAASLPELCAVARSDGPRPTLRYDGIDLWHLLALVAAGHGLAVLPSSAVPAFAGVAMVPLTAPRLVHRTELLQPRDAGPVVAAFVAVLTEPSASPYGVRLGRTQHSRVP</sequence>
<dbReference type="Gene3D" id="3.40.190.10">
    <property type="entry name" value="Periplasmic binding protein-like II"/>
    <property type="match status" value="2"/>
</dbReference>
<dbReference type="RefSeq" id="WP_331218818.1">
    <property type="nucleotide sequence ID" value="NZ_JAZGQK010000051.1"/>
</dbReference>
<evidence type="ECO:0000256" key="4">
    <source>
        <dbReference type="ARBA" id="ARBA00023163"/>
    </source>
</evidence>
<dbReference type="InterPro" id="IPR036390">
    <property type="entry name" value="WH_DNA-bd_sf"/>
</dbReference>
<keyword evidence="7" id="KW-1185">Reference proteome</keyword>
<dbReference type="InterPro" id="IPR036388">
    <property type="entry name" value="WH-like_DNA-bd_sf"/>
</dbReference>
<proteinExistence type="inferred from homology"/>
<evidence type="ECO:0000313" key="6">
    <source>
        <dbReference type="EMBL" id="MEE6264027.1"/>
    </source>
</evidence>
<dbReference type="PROSITE" id="PS50931">
    <property type="entry name" value="HTH_LYSR"/>
    <property type="match status" value="1"/>
</dbReference>
<comment type="similarity">
    <text evidence="1">Belongs to the LysR transcriptional regulatory family.</text>
</comment>
<dbReference type="Pfam" id="PF03466">
    <property type="entry name" value="LysR_substrate"/>
    <property type="match status" value="1"/>
</dbReference>
<evidence type="ECO:0000256" key="3">
    <source>
        <dbReference type="ARBA" id="ARBA00023125"/>
    </source>
</evidence>
<dbReference type="SUPFAM" id="SSF53850">
    <property type="entry name" value="Periplasmic binding protein-like II"/>
    <property type="match status" value="1"/>
</dbReference>
<dbReference type="Pfam" id="PF00126">
    <property type="entry name" value="HTH_1"/>
    <property type="match status" value="1"/>
</dbReference>
<keyword evidence="4" id="KW-0804">Transcription</keyword>
<dbReference type="PANTHER" id="PTHR30346">
    <property type="entry name" value="TRANSCRIPTIONAL DUAL REGULATOR HCAR-RELATED"/>
    <property type="match status" value="1"/>
</dbReference>
<dbReference type="InterPro" id="IPR005119">
    <property type="entry name" value="LysR_subst-bd"/>
</dbReference>
<dbReference type="PRINTS" id="PR00039">
    <property type="entry name" value="HTHLYSR"/>
</dbReference>
<dbReference type="Gene3D" id="1.10.10.10">
    <property type="entry name" value="Winged helix-like DNA-binding domain superfamily/Winged helix DNA-binding domain"/>
    <property type="match status" value="1"/>
</dbReference>
<organism evidence="6 7">
    <name type="scientific">Plantactinospora sonchi</name>
    <dbReference type="NCBI Taxonomy" id="1544735"/>
    <lineage>
        <taxon>Bacteria</taxon>
        <taxon>Bacillati</taxon>
        <taxon>Actinomycetota</taxon>
        <taxon>Actinomycetes</taxon>
        <taxon>Micromonosporales</taxon>
        <taxon>Micromonosporaceae</taxon>
        <taxon>Plantactinospora</taxon>
    </lineage>
</organism>
<name>A0ABU7S5G3_9ACTN</name>
<evidence type="ECO:0000256" key="1">
    <source>
        <dbReference type="ARBA" id="ARBA00009437"/>
    </source>
</evidence>
<accession>A0ABU7S5G3</accession>